<accession>A0ACB8WB51</accession>
<evidence type="ECO:0000313" key="1">
    <source>
        <dbReference type="EMBL" id="KAI3364981.1"/>
    </source>
</evidence>
<organism evidence="1 2">
    <name type="scientific">Scortum barcoo</name>
    <name type="common">barcoo grunter</name>
    <dbReference type="NCBI Taxonomy" id="214431"/>
    <lineage>
        <taxon>Eukaryota</taxon>
        <taxon>Metazoa</taxon>
        <taxon>Chordata</taxon>
        <taxon>Craniata</taxon>
        <taxon>Vertebrata</taxon>
        <taxon>Euteleostomi</taxon>
        <taxon>Actinopterygii</taxon>
        <taxon>Neopterygii</taxon>
        <taxon>Teleostei</taxon>
        <taxon>Neoteleostei</taxon>
        <taxon>Acanthomorphata</taxon>
        <taxon>Eupercaria</taxon>
        <taxon>Centrarchiformes</taxon>
        <taxon>Terapontoidei</taxon>
        <taxon>Terapontidae</taxon>
        <taxon>Scortum</taxon>
    </lineage>
</organism>
<sequence length="112" mass="11896">MGQTKSGSQAHHGLQTNKDHYIARIAVTGTPPWSQGVGAFCPAQPKMVDVGPPSSRLTTWDMSLDVVCVYGPNSSTEYLAFLESLGEVLDSAPTGDSIVLLGDFNAQCGQRQ</sequence>
<evidence type="ECO:0000313" key="2">
    <source>
        <dbReference type="Proteomes" id="UP000831701"/>
    </source>
</evidence>
<reference evidence="1" key="1">
    <citation type="submission" date="2022-04" db="EMBL/GenBank/DDBJ databases">
        <title>Jade perch genome.</title>
        <authorList>
            <person name="Chao B."/>
        </authorList>
    </citation>
    <scope>NUCLEOTIDE SEQUENCE</scope>
    <source>
        <strain evidence="1">CB-2022</strain>
    </source>
</reference>
<dbReference type="EMBL" id="CM041542">
    <property type="protein sequence ID" value="KAI3364981.1"/>
    <property type="molecule type" value="Genomic_DNA"/>
</dbReference>
<proteinExistence type="predicted"/>
<gene>
    <name evidence="1" type="ORF">L3Q82_001147</name>
</gene>
<keyword evidence="2" id="KW-1185">Reference proteome</keyword>
<protein>
    <submittedName>
        <fullName evidence="1">Uncharacterized protein</fullName>
    </submittedName>
</protein>
<name>A0ACB8WB51_9TELE</name>
<dbReference type="Proteomes" id="UP000831701">
    <property type="component" value="Chromosome 12"/>
</dbReference>
<comment type="caution">
    <text evidence="1">The sequence shown here is derived from an EMBL/GenBank/DDBJ whole genome shotgun (WGS) entry which is preliminary data.</text>
</comment>